<accession>A0A3D4V6V0</accession>
<dbReference type="Proteomes" id="UP000264071">
    <property type="component" value="Unassembled WGS sequence"/>
</dbReference>
<reference evidence="2 3" key="1">
    <citation type="journal article" date="2018" name="Nat. Biotechnol.">
        <title>A standardized bacterial taxonomy based on genome phylogeny substantially revises the tree of life.</title>
        <authorList>
            <person name="Parks D.H."/>
            <person name="Chuvochina M."/>
            <person name="Waite D.W."/>
            <person name="Rinke C."/>
            <person name="Skarshewski A."/>
            <person name="Chaumeil P.A."/>
            <person name="Hugenholtz P."/>
        </authorList>
    </citation>
    <scope>NUCLEOTIDE SEQUENCE [LARGE SCALE GENOMIC DNA]</scope>
    <source>
        <strain evidence="2">UBA8844</strain>
    </source>
</reference>
<dbReference type="Gene3D" id="3.40.50.410">
    <property type="entry name" value="von Willebrand factor, type A domain"/>
    <property type="match status" value="1"/>
</dbReference>
<dbReference type="SUPFAM" id="SSF53300">
    <property type="entry name" value="vWA-like"/>
    <property type="match status" value="1"/>
</dbReference>
<evidence type="ECO:0000313" key="2">
    <source>
        <dbReference type="EMBL" id="HCT56831.1"/>
    </source>
</evidence>
<feature type="domain" description="DUF58" evidence="1">
    <location>
        <begin position="50"/>
        <end position="263"/>
    </location>
</feature>
<organism evidence="2 3">
    <name type="scientific">Gemmatimonas aurantiaca</name>
    <dbReference type="NCBI Taxonomy" id="173480"/>
    <lineage>
        <taxon>Bacteria</taxon>
        <taxon>Pseudomonadati</taxon>
        <taxon>Gemmatimonadota</taxon>
        <taxon>Gemmatimonadia</taxon>
        <taxon>Gemmatimonadales</taxon>
        <taxon>Gemmatimonadaceae</taxon>
        <taxon>Gemmatimonas</taxon>
    </lineage>
</organism>
<protein>
    <submittedName>
        <fullName evidence="2">DUF58 domain-containing protein</fullName>
    </submittedName>
</protein>
<dbReference type="EMBL" id="DPIY01000006">
    <property type="protein sequence ID" value="HCT56831.1"/>
    <property type="molecule type" value="Genomic_DNA"/>
</dbReference>
<comment type="caution">
    <text evidence="2">The sequence shown here is derived from an EMBL/GenBank/DDBJ whole genome shotgun (WGS) entry which is preliminary data.</text>
</comment>
<dbReference type="PANTHER" id="PTHR33608:SF7">
    <property type="entry name" value="DUF58 DOMAIN-CONTAINING PROTEIN"/>
    <property type="match status" value="1"/>
</dbReference>
<evidence type="ECO:0000259" key="1">
    <source>
        <dbReference type="Pfam" id="PF01882"/>
    </source>
</evidence>
<evidence type="ECO:0000313" key="3">
    <source>
        <dbReference type="Proteomes" id="UP000264071"/>
    </source>
</evidence>
<gene>
    <name evidence="2" type="ORF">DGD08_06415</name>
</gene>
<name>A0A3D4V6V0_9BACT</name>
<proteinExistence type="predicted"/>
<dbReference type="AlphaFoldDB" id="A0A3D4V6V0"/>
<sequence>MDAPRPAGLSPTLVTAIDDLELAARVVVEGLRVGGHRSPFHGAGAEFHQHRLYRAGDDLKHLDWKVYARSNRLYTRQFRETTNVGVMLVLDTSQSMNYPAGAVHSKLRYAVLLAAALAYLAIGQGNAVGLMTLAHAAGAQDTTMHYLPARSGRVHLRALLARLEQAAAHGVWDPPLAIGRAAELLQRRGLIMVLSDFYDQEIETQRELRHVVQRGHDVAMLQMVAADERQWPFTEQVDVRDAESGRRVLVDSPTARERYASAHHAFLDRCQRFAQREGIDYGRFDCSEAPEQTLRDYLLRRTSGASHAVRVENT</sequence>
<dbReference type="InterPro" id="IPR036465">
    <property type="entry name" value="vWFA_dom_sf"/>
</dbReference>
<dbReference type="OMA" id="FISMEND"/>
<dbReference type="InterPro" id="IPR002881">
    <property type="entry name" value="DUF58"/>
</dbReference>
<dbReference type="Pfam" id="PF01882">
    <property type="entry name" value="DUF58"/>
    <property type="match status" value="1"/>
</dbReference>
<dbReference type="PANTHER" id="PTHR33608">
    <property type="entry name" value="BLL2464 PROTEIN"/>
    <property type="match status" value="1"/>
</dbReference>